<evidence type="ECO:0000256" key="3">
    <source>
        <dbReference type="ARBA" id="ARBA00022525"/>
    </source>
</evidence>
<dbReference type="Gene3D" id="2.70.50.70">
    <property type="match status" value="1"/>
</dbReference>
<feature type="chain" id="PRO_5040306247" evidence="5">
    <location>
        <begin position="21"/>
        <end position="264"/>
    </location>
</feature>
<comment type="subcellular location">
    <subcellularLocation>
        <location evidence="2">Secreted</location>
    </subcellularLocation>
</comment>
<dbReference type="InterPro" id="IPR005103">
    <property type="entry name" value="AA9_LPMO"/>
</dbReference>
<evidence type="ECO:0000256" key="4">
    <source>
        <dbReference type="ARBA" id="ARBA00023157"/>
    </source>
</evidence>
<dbReference type="CDD" id="cd21175">
    <property type="entry name" value="LPMO_AA9"/>
    <property type="match status" value="1"/>
</dbReference>
<organism evidence="7 8">
    <name type="scientific">Patellaria atrata CBS 101060</name>
    <dbReference type="NCBI Taxonomy" id="1346257"/>
    <lineage>
        <taxon>Eukaryota</taxon>
        <taxon>Fungi</taxon>
        <taxon>Dikarya</taxon>
        <taxon>Ascomycota</taxon>
        <taxon>Pezizomycotina</taxon>
        <taxon>Dothideomycetes</taxon>
        <taxon>Dothideomycetes incertae sedis</taxon>
        <taxon>Patellariales</taxon>
        <taxon>Patellariaceae</taxon>
        <taxon>Patellaria</taxon>
    </lineage>
</organism>
<keyword evidence="7" id="KW-0503">Monooxygenase</keyword>
<dbReference type="InterPro" id="IPR049892">
    <property type="entry name" value="AA9"/>
</dbReference>
<dbReference type="GO" id="GO:0004497">
    <property type="term" value="F:monooxygenase activity"/>
    <property type="evidence" value="ECO:0007669"/>
    <property type="project" value="UniProtKB-KW"/>
</dbReference>
<reference evidence="7" key="1">
    <citation type="journal article" date="2020" name="Stud. Mycol.">
        <title>101 Dothideomycetes genomes: a test case for predicting lifestyles and emergence of pathogens.</title>
        <authorList>
            <person name="Haridas S."/>
            <person name="Albert R."/>
            <person name="Binder M."/>
            <person name="Bloem J."/>
            <person name="Labutti K."/>
            <person name="Salamov A."/>
            <person name="Andreopoulos B."/>
            <person name="Baker S."/>
            <person name="Barry K."/>
            <person name="Bills G."/>
            <person name="Bluhm B."/>
            <person name="Cannon C."/>
            <person name="Castanera R."/>
            <person name="Culley D."/>
            <person name="Daum C."/>
            <person name="Ezra D."/>
            <person name="Gonzalez J."/>
            <person name="Henrissat B."/>
            <person name="Kuo A."/>
            <person name="Liang C."/>
            <person name="Lipzen A."/>
            <person name="Lutzoni F."/>
            <person name="Magnuson J."/>
            <person name="Mondo S."/>
            <person name="Nolan M."/>
            <person name="Ohm R."/>
            <person name="Pangilinan J."/>
            <person name="Park H.-J."/>
            <person name="Ramirez L."/>
            <person name="Alfaro M."/>
            <person name="Sun H."/>
            <person name="Tritt A."/>
            <person name="Yoshinaga Y."/>
            <person name="Zwiers L.-H."/>
            <person name="Turgeon B."/>
            <person name="Goodwin S."/>
            <person name="Spatafora J."/>
            <person name="Crous P."/>
            <person name="Grigoriev I."/>
        </authorList>
    </citation>
    <scope>NUCLEOTIDE SEQUENCE</scope>
    <source>
        <strain evidence="7">CBS 101060</strain>
    </source>
</reference>
<dbReference type="OrthoDB" id="4849160at2759"/>
<keyword evidence="4" id="KW-1015">Disulfide bond</keyword>
<dbReference type="PANTHER" id="PTHR33353">
    <property type="entry name" value="PUTATIVE (AFU_ORTHOLOGUE AFUA_1G12560)-RELATED"/>
    <property type="match status" value="1"/>
</dbReference>
<dbReference type="GO" id="GO:0005576">
    <property type="term" value="C:extracellular region"/>
    <property type="evidence" value="ECO:0007669"/>
    <property type="project" value="UniProtKB-SubCell"/>
</dbReference>
<gene>
    <name evidence="7" type="ORF">M501DRAFT_212172</name>
</gene>
<keyword evidence="7" id="KW-0560">Oxidoreductase</keyword>
<accession>A0A9P4S8F9</accession>
<dbReference type="PANTHER" id="PTHR33353:SF34">
    <property type="entry name" value="ENDO-BETA-1,4-GLUCANASE D"/>
    <property type="match status" value="1"/>
</dbReference>
<evidence type="ECO:0000256" key="2">
    <source>
        <dbReference type="ARBA" id="ARBA00004613"/>
    </source>
</evidence>
<evidence type="ECO:0000256" key="1">
    <source>
        <dbReference type="ARBA" id="ARBA00001973"/>
    </source>
</evidence>
<proteinExistence type="predicted"/>
<feature type="domain" description="Auxiliary Activity family 9 catalytic" evidence="6">
    <location>
        <begin position="21"/>
        <end position="233"/>
    </location>
</feature>
<evidence type="ECO:0000313" key="8">
    <source>
        <dbReference type="Proteomes" id="UP000799429"/>
    </source>
</evidence>
<protein>
    <submittedName>
        <fullName evidence="7">Lytic polysaccharide monooxygenase</fullName>
    </submittedName>
</protein>
<dbReference type="EMBL" id="MU006101">
    <property type="protein sequence ID" value="KAF2836973.1"/>
    <property type="molecule type" value="Genomic_DNA"/>
</dbReference>
<dbReference type="Proteomes" id="UP000799429">
    <property type="component" value="Unassembled WGS sequence"/>
</dbReference>
<evidence type="ECO:0000313" key="7">
    <source>
        <dbReference type="EMBL" id="KAF2836973.1"/>
    </source>
</evidence>
<evidence type="ECO:0000259" key="6">
    <source>
        <dbReference type="Pfam" id="PF03443"/>
    </source>
</evidence>
<keyword evidence="5" id="KW-0732">Signal</keyword>
<sequence length="264" mass="27336">MRVSSTALASTAVLVSSVAAHGHVAGIISGGKWYSGWDPAYAYANPAPAVAGWKASNLDNGFVSPDAFGSADIACHKSSSPGQAYVPVNAGDTIGLAWNTWPDSHKGPVIDYLAACSGECTSASASSLRFEKIAQGGLISGSNPGTWVTDTLIKNNVTWNVKIPSNLKAGNYVLRHEIIALHAAGQPNGAQAYPQCVNLKVSGGGSAVPGGVPATSFYTASDPGIRFNLYGSFSSYPIPGPALGSLASRVKRHARDFFNLLNRN</sequence>
<evidence type="ECO:0000256" key="5">
    <source>
        <dbReference type="SAM" id="SignalP"/>
    </source>
</evidence>
<keyword evidence="8" id="KW-1185">Reference proteome</keyword>
<name>A0A9P4S8F9_9PEZI</name>
<feature type="signal peptide" evidence="5">
    <location>
        <begin position="1"/>
        <end position="20"/>
    </location>
</feature>
<dbReference type="Pfam" id="PF03443">
    <property type="entry name" value="AA9"/>
    <property type="match status" value="1"/>
</dbReference>
<comment type="caution">
    <text evidence="7">The sequence shown here is derived from an EMBL/GenBank/DDBJ whole genome shotgun (WGS) entry which is preliminary data.</text>
</comment>
<comment type="cofactor">
    <cofactor evidence="1">
        <name>Cu(2+)</name>
        <dbReference type="ChEBI" id="CHEBI:29036"/>
    </cofactor>
</comment>
<dbReference type="AlphaFoldDB" id="A0A9P4S8F9"/>
<keyword evidence="3" id="KW-0964">Secreted</keyword>